<reference evidence="2 3" key="1">
    <citation type="journal article" date="2021" name="DNA Res.">
        <title>Genome analysis of Candida subhashii reveals its hybrid nature and dual mitochondrial genome conformations.</title>
        <authorList>
            <person name="Mixao V."/>
            <person name="Hegedusova E."/>
            <person name="Saus E."/>
            <person name="Pryszcz L.P."/>
            <person name="Cillingova A."/>
            <person name="Nosek J."/>
            <person name="Gabaldon T."/>
        </authorList>
    </citation>
    <scope>NUCLEOTIDE SEQUENCE [LARGE SCALE GENOMIC DNA]</scope>
    <source>
        <strain evidence="2 3">CBS 10753</strain>
    </source>
</reference>
<feature type="compositionally biased region" description="Basic and acidic residues" evidence="1">
    <location>
        <begin position="38"/>
        <end position="47"/>
    </location>
</feature>
<feature type="region of interest" description="Disordered" evidence="1">
    <location>
        <begin position="240"/>
        <end position="277"/>
    </location>
</feature>
<dbReference type="Proteomes" id="UP000694255">
    <property type="component" value="Unassembled WGS sequence"/>
</dbReference>
<gene>
    <name evidence="2" type="ORF">J8A68_002404</name>
</gene>
<feature type="compositionally biased region" description="Polar residues" evidence="1">
    <location>
        <begin position="63"/>
        <end position="74"/>
    </location>
</feature>
<feature type="compositionally biased region" description="Basic and acidic residues" evidence="1">
    <location>
        <begin position="96"/>
        <end position="105"/>
    </location>
</feature>
<feature type="compositionally biased region" description="Basic and acidic residues" evidence="1">
    <location>
        <begin position="263"/>
        <end position="277"/>
    </location>
</feature>
<keyword evidence="3" id="KW-1185">Reference proteome</keyword>
<feature type="compositionally biased region" description="Polar residues" evidence="1">
    <location>
        <begin position="26"/>
        <end position="35"/>
    </location>
</feature>
<dbReference type="RefSeq" id="XP_049264312.1">
    <property type="nucleotide sequence ID" value="XM_049406151.1"/>
</dbReference>
<evidence type="ECO:0000256" key="1">
    <source>
        <dbReference type="SAM" id="MobiDB-lite"/>
    </source>
</evidence>
<feature type="region of interest" description="Disordered" evidence="1">
    <location>
        <begin position="1"/>
        <end position="109"/>
    </location>
</feature>
<dbReference type="GeneID" id="73469205"/>
<evidence type="ECO:0000313" key="2">
    <source>
        <dbReference type="EMBL" id="KAG7664080.1"/>
    </source>
</evidence>
<protein>
    <submittedName>
        <fullName evidence="2">Uncharacterized protein</fullName>
    </submittedName>
</protein>
<evidence type="ECO:0000313" key="3">
    <source>
        <dbReference type="Proteomes" id="UP000694255"/>
    </source>
</evidence>
<name>A0A8J5QPC1_9ASCO</name>
<feature type="compositionally biased region" description="Polar residues" evidence="1">
    <location>
        <begin position="249"/>
        <end position="262"/>
    </location>
</feature>
<dbReference type="OrthoDB" id="4078061at2759"/>
<sequence>MGASASKQGRKLTKVVSENAPKTIHRTTNINQLPSENLKARYEKHIAEQSTPETPTIPEKVPNQDQPSYRSNAASFDAKFLQKKLKSNEPSSSVPEGRDGGDPHVEGTSTYEQGLVDSLTKLGKQIHTVEFNPLLDRNNRALQQLRTRKALYDLGEQEVKNQLGADKTVTDGKAPSGNLRTVVHPHTLTAIIKDLKDARVSKESIPLDYQLHPDFLKDLGDSFSVPTKTAKIEDVVKVDSGASLEEEPQVNTNESEVPIQSQPERHERLRKRISLDD</sequence>
<proteinExistence type="predicted"/>
<dbReference type="AlphaFoldDB" id="A0A8J5QPC1"/>
<accession>A0A8J5QPC1</accession>
<dbReference type="EMBL" id="JAGSYN010000108">
    <property type="protein sequence ID" value="KAG7664080.1"/>
    <property type="molecule type" value="Genomic_DNA"/>
</dbReference>
<comment type="caution">
    <text evidence="2">The sequence shown here is derived from an EMBL/GenBank/DDBJ whole genome shotgun (WGS) entry which is preliminary data.</text>
</comment>
<organism evidence="2 3">
    <name type="scientific">[Candida] subhashii</name>
    <dbReference type="NCBI Taxonomy" id="561895"/>
    <lineage>
        <taxon>Eukaryota</taxon>
        <taxon>Fungi</taxon>
        <taxon>Dikarya</taxon>
        <taxon>Ascomycota</taxon>
        <taxon>Saccharomycotina</taxon>
        <taxon>Pichiomycetes</taxon>
        <taxon>Debaryomycetaceae</taxon>
        <taxon>Spathaspora</taxon>
    </lineage>
</organism>